<feature type="transmembrane region" description="Helical" evidence="7">
    <location>
        <begin position="192"/>
        <end position="217"/>
    </location>
</feature>
<comment type="subcellular location">
    <subcellularLocation>
        <location evidence="1">Cell membrane</location>
        <topology evidence="1">Multi-pass membrane protein</topology>
    </subcellularLocation>
</comment>
<dbReference type="InterPro" id="IPR036249">
    <property type="entry name" value="Thioredoxin-like_sf"/>
</dbReference>
<keyword evidence="8" id="KW-0732">Signal</keyword>
<dbReference type="EC" id="1.8.1.8" evidence="11"/>
<dbReference type="RefSeq" id="WP_058497673.1">
    <property type="nucleotide sequence ID" value="NZ_CAAAHW010000001.1"/>
</dbReference>
<keyword evidence="4" id="KW-0201">Cytochrome c-type biogenesis</keyword>
<evidence type="ECO:0000313" key="10">
    <source>
        <dbReference type="EMBL" id="KTD14754.1"/>
    </source>
</evidence>
<gene>
    <name evidence="11" type="primary">dsbD</name>
    <name evidence="10" type="ORF">Lgra_0457</name>
    <name evidence="11" type="ORF">NCTC12388_01430</name>
</gene>
<evidence type="ECO:0000313" key="11">
    <source>
        <dbReference type="EMBL" id="STX44255.1"/>
    </source>
</evidence>
<reference evidence="11 13" key="2">
    <citation type="submission" date="2018-06" db="EMBL/GenBank/DDBJ databases">
        <authorList>
            <consortium name="Pathogen Informatics"/>
            <person name="Doyle S."/>
        </authorList>
    </citation>
    <scope>NUCLEOTIDE SEQUENCE [LARGE SCALE GENOMIC DNA]</scope>
    <source>
        <strain evidence="11 13">NCTC12388</strain>
    </source>
</reference>
<evidence type="ECO:0000259" key="9">
    <source>
        <dbReference type="PROSITE" id="PS51352"/>
    </source>
</evidence>
<evidence type="ECO:0000256" key="7">
    <source>
        <dbReference type="SAM" id="Phobius"/>
    </source>
</evidence>
<dbReference type="InterPro" id="IPR003834">
    <property type="entry name" value="Cyt_c_assmbl_TM_dom"/>
</dbReference>
<dbReference type="AlphaFoldDB" id="A0A378J9H5"/>
<dbReference type="SUPFAM" id="SSF52833">
    <property type="entry name" value="Thioredoxin-like"/>
    <property type="match status" value="1"/>
</dbReference>
<dbReference type="OrthoDB" id="9811036at2"/>
<evidence type="ECO:0000256" key="2">
    <source>
        <dbReference type="ARBA" id="ARBA00022475"/>
    </source>
</evidence>
<evidence type="ECO:0000313" key="13">
    <source>
        <dbReference type="Proteomes" id="UP000254476"/>
    </source>
</evidence>
<evidence type="ECO:0000256" key="8">
    <source>
        <dbReference type="SAM" id="SignalP"/>
    </source>
</evidence>
<keyword evidence="6 7" id="KW-0472">Membrane</keyword>
<evidence type="ECO:0000256" key="6">
    <source>
        <dbReference type="ARBA" id="ARBA00023136"/>
    </source>
</evidence>
<keyword evidence="12" id="KW-1185">Reference proteome</keyword>
<protein>
    <submittedName>
        <fullName evidence="11">Thiol:disulfide interchange protein</fullName>
        <ecNumber evidence="11">1.8.1.8</ecNumber>
    </submittedName>
</protein>
<dbReference type="STRING" id="45066.Lgra_0457"/>
<keyword evidence="2" id="KW-1003">Cell membrane</keyword>
<dbReference type="PROSITE" id="PS51352">
    <property type="entry name" value="THIOREDOXIN_2"/>
    <property type="match status" value="1"/>
</dbReference>
<feature type="transmembrane region" description="Helical" evidence="7">
    <location>
        <begin position="39"/>
        <end position="62"/>
    </location>
</feature>
<dbReference type="GO" id="GO:0045454">
    <property type="term" value="P:cell redox homeostasis"/>
    <property type="evidence" value="ECO:0007669"/>
    <property type="project" value="TreeGrafter"/>
</dbReference>
<dbReference type="Gene3D" id="3.40.30.10">
    <property type="entry name" value="Glutaredoxin"/>
    <property type="match status" value="1"/>
</dbReference>
<evidence type="ECO:0000256" key="3">
    <source>
        <dbReference type="ARBA" id="ARBA00022692"/>
    </source>
</evidence>
<dbReference type="GO" id="GO:0017004">
    <property type="term" value="P:cytochrome complex assembly"/>
    <property type="evidence" value="ECO:0007669"/>
    <property type="project" value="UniProtKB-KW"/>
</dbReference>
<reference evidence="10 12" key="1">
    <citation type="submission" date="2015-11" db="EMBL/GenBank/DDBJ databases">
        <title>Genomic analysis of 38 Legionella species identifies large and diverse effector repertoires.</title>
        <authorList>
            <person name="Burstein D."/>
            <person name="Amaro F."/>
            <person name="Zusman T."/>
            <person name="Lifshitz Z."/>
            <person name="Cohen O."/>
            <person name="Gilbert J.A."/>
            <person name="Pupko T."/>
            <person name="Shuman H.A."/>
            <person name="Segal G."/>
        </authorList>
    </citation>
    <scope>NUCLEOTIDE SEQUENCE [LARGE SCALE GENOMIC DNA]</scope>
    <source>
        <strain evidence="10 12">Lyon 8420412</strain>
    </source>
</reference>
<evidence type="ECO:0000256" key="1">
    <source>
        <dbReference type="ARBA" id="ARBA00004651"/>
    </source>
</evidence>
<evidence type="ECO:0000256" key="5">
    <source>
        <dbReference type="ARBA" id="ARBA00022989"/>
    </source>
</evidence>
<dbReference type="InterPro" id="IPR013766">
    <property type="entry name" value="Thioredoxin_domain"/>
</dbReference>
<dbReference type="EMBL" id="LNYE01000005">
    <property type="protein sequence ID" value="KTD14754.1"/>
    <property type="molecule type" value="Genomic_DNA"/>
</dbReference>
<feature type="transmembrane region" description="Helical" evidence="7">
    <location>
        <begin position="83"/>
        <end position="105"/>
    </location>
</feature>
<name>A0A378J9H5_9GAMM</name>
<organism evidence="11 13">
    <name type="scientific">Legionella gratiana</name>
    <dbReference type="NCBI Taxonomy" id="45066"/>
    <lineage>
        <taxon>Bacteria</taxon>
        <taxon>Pseudomonadati</taxon>
        <taxon>Pseudomonadota</taxon>
        <taxon>Gammaproteobacteria</taxon>
        <taxon>Legionellales</taxon>
        <taxon>Legionellaceae</taxon>
        <taxon>Legionella</taxon>
    </lineage>
</organism>
<evidence type="ECO:0000256" key="4">
    <source>
        <dbReference type="ARBA" id="ARBA00022748"/>
    </source>
</evidence>
<keyword evidence="3 7" id="KW-0812">Transmembrane</keyword>
<dbReference type="PANTHER" id="PTHR32234">
    <property type="entry name" value="THIOL:DISULFIDE INTERCHANGE PROTEIN DSBD"/>
    <property type="match status" value="1"/>
</dbReference>
<dbReference type="EMBL" id="UGOB01000001">
    <property type="protein sequence ID" value="STX44255.1"/>
    <property type="molecule type" value="Genomic_DNA"/>
</dbReference>
<proteinExistence type="predicted"/>
<feature type="signal peptide" evidence="8">
    <location>
        <begin position="1"/>
        <end position="19"/>
    </location>
</feature>
<feature type="transmembrane region" description="Helical" evidence="7">
    <location>
        <begin position="284"/>
        <end position="304"/>
    </location>
</feature>
<feature type="transmembrane region" description="Helical" evidence="7">
    <location>
        <begin position="229"/>
        <end position="248"/>
    </location>
</feature>
<dbReference type="GO" id="GO:0047134">
    <property type="term" value="F:protein-disulfide reductase [NAD(P)H] activity"/>
    <property type="evidence" value="ECO:0007669"/>
    <property type="project" value="UniProtKB-EC"/>
</dbReference>
<dbReference type="NCBIfam" id="NF001419">
    <property type="entry name" value="PRK00293.1"/>
    <property type="match status" value="1"/>
</dbReference>
<dbReference type="Pfam" id="PF13899">
    <property type="entry name" value="Thioredoxin_7"/>
    <property type="match status" value="1"/>
</dbReference>
<feature type="transmembrane region" description="Helical" evidence="7">
    <location>
        <begin position="157"/>
        <end position="186"/>
    </location>
</feature>
<keyword evidence="11" id="KW-0560">Oxidoreductase</keyword>
<dbReference type="Proteomes" id="UP000254476">
    <property type="component" value="Unassembled WGS sequence"/>
</dbReference>
<evidence type="ECO:0000313" key="12">
    <source>
        <dbReference type="Proteomes" id="UP000054691"/>
    </source>
</evidence>
<keyword evidence="5 7" id="KW-1133">Transmembrane helix</keyword>
<feature type="transmembrane region" description="Helical" evidence="7">
    <location>
        <begin position="117"/>
        <end position="137"/>
    </location>
</feature>
<dbReference type="PANTHER" id="PTHR32234:SF0">
    <property type="entry name" value="THIOL:DISULFIDE INTERCHANGE PROTEIN DSBD"/>
    <property type="match status" value="1"/>
</dbReference>
<dbReference type="Pfam" id="PF02683">
    <property type="entry name" value="DsbD_TM"/>
    <property type="match status" value="1"/>
</dbReference>
<dbReference type="GO" id="GO:0005886">
    <property type="term" value="C:plasma membrane"/>
    <property type="evidence" value="ECO:0007669"/>
    <property type="project" value="UniProtKB-SubCell"/>
</dbReference>
<accession>A0A378J9H5</accession>
<feature type="chain" id="PRO_5016987979" evidence="8">
    <location>
        <begin position="20"/>
        <end position="437"/>
    </location>
</feature>
<feature type="transmembrane region" description="Helical" evidence="7">
    <location>
        <begin position="254"/>
        <end position="272"/>
    </location>
</feature>
<sequence length="437" mass="48012">MKKLILSLLMTFMSYSVFASGIGTNPADTMLFIQNHSPIFYLAIFFGLGVLLAFTPCVLPMVPILSSIITGQGANSGSQAFKLSLGYVLGMAVTYAIAGMLAAWLGSTVQTLMQQPMIIGSFSFLFILMALWLLGVFEFRFPTFMQFTSNRSRQRGIFSATLMGVLSTLVVSPCVTAPLIGILTYIAQSNHVLQGGLLLFVLALGMGLPLLIVGAGYGRFLPGSGPWMVRIKQVFAIMMFAMAVWLLSRVVPKFWIDLLWIVVLLMNAWVFGAFRQEQSLAGRLMQGIALLSIMGAGALTYQTVTSISASEIQSVSHPPFIKVHTLQEVNAKLAEAKANNERVFIEFFAGWCSDCQAMDKHVFNQATVISAMQGSVNLRVDISEKTEEVAKIRQAFHIYGIPTMLFYDKQGQQLTDLSSVGQISKEKTLQLLAQFRK</sequence>
<dbReference type="Proteomes" id="UP000054691">
    <property type="component" value="Unassembled WGS sequence"/>
</dbReference>
<feature type="domain" description="Thioredoxin" evidence="9">
    <location>
        <begin position="298"/>
        <end position="437"/>
    </location>
</feature>